<evidence type="ECO:0000313" key="2">
    <source>
        <dbReference type="EMBL" id="MBC9715725.1"/>
    </source>
</evidence>
<evidence type="ECO:0000256" key="1">
    <source>
        <dbReference type="SAM" id="Coils"/>
    </source>
</evidence>
<keyword evidence="1" id="KW-0175">Coiled coil</keyword>
<gene>
    <name evidence="2" type="ORF">H9Y04_24585</name>
</gene>
<feature type="coiled-coil region" evidence="1">
    <location>
        <begin position="66"/>
        <end position="96"/>
    </location>
</feature>
<protein>
    <submittedName>
        <fullName evidence="2">Uncharacterized protein</fullName>
    </submittedName>
</protein>
<dbReference type="EMBL" id="JACTVJ010000012">
    <property type="protein sequence ID" value="MBC9715725.1"/>
    <property type="molecule type" value="Genomic_DNA"/>
</dbReference>
<dbReference type="Proteomes" id="UP000642284">
    <property type="component" value="Unassembled WGS sequence"/>
</dbReference>
<sequence length="100" mass="11136">MYPQRAVPSLPTFSFPPLASGKRLTASFATAAAETFPAGPRHTWLDFEVRDDDLNLFGDFVQAHSREDLDDLVDHLERAAAQLKALRDRLPAASRERAQS</sequence>
<comment type="caution">
    <text evidence="2">The sequence shown here is derived from an EMBL/GenBank/DDBJ whole genome shotgun (WGS) entry which is preliminary data.</text>
</comment>
<organism evidence="2 3">
    <name type="scientific">Streptomyces polyasparticus</name>
    <dbReference type="NCBI Taxonomy" id="2767826"/>
    <lineage>
        <taxon>Bacteria</taxon>
        <taxon>Bacillati</taxon>
        <taxon>Actinomycetota</taxon>
        <taxon>Actinomycetes</taxon>
        <taxon>Kitasatosporales</taxon>
        <taxon>Streptomycetaceae</taxon>
        <taxon>Streptomyces</taxon>
    </lineage>
</organism>
<name>A0ABR7SJQ8_9ACTN</name>
<evidence type="ECO:0000313" key="3">
    <source>
        <dbReference type="Proteomes" id="UP000642284"/>
    </source>
</evidence>
<reference evidence="2 3" key="1">
    <citation type="submission" date="2020-08" db="EMBL/GenBank/DDBJ databases">
        <title>Genemic of Streptomyces polyaspartic.</title>
        <authorList>
            <person name="Liu W."/>
        </authorList>
    </citation>
    <scope>NUCLEOTIDE SEQUENCE [LARGE SCALE GENOMIC DNA]</scope>
    <source>
        <strain evidence="2 3">TRM66268-LWL</strain>
    </source>
</reference>
<dbReference type="RefSeq" id="WP_187816193.1">
    <property type="nucleotide sequence ID" value="NZ_JACTVJ010000012.1"/>
</dbReference>
<accession>A0ABR7SJQ8</accession>
<keyword evidence="3" id="KW-1185">Reference proteome</keyword>
<proteinExistence type="predicted"/>